<protein>
    <submittedName>
        <fullName evidence="1">DNA alkylation repair protein</fullName>
    </submittedName>
</protein>
<name>A0A1G2UQJ0_9BACT</name>
<dbReference type="CDD" id="cd06561">
    <property type="entry name" value="AlkD_like"/>
    <property type="match status" value="1"/>
</dbReference>
<dbReference type="Proteomes" id="UP000177276">
    <property type="component" value="Unassembled WGS sequence"/>
</dbReference>
<organism evidence="1 2">
    <name type="scientific">Candidatus Zambryskibacteria bacterium RIFCSPLOWO2_12_FULL_39_16</name>
    <dbReference type="NCBI Taxonomy" id="1802775"/>
    <lineage>
        <taxon>Bacteria</taxon>
        <taxon>Candidatus Zambryskiibacteriota</taxon>
    </lineage>
</organism>
<dbReference type="Pfam" id="PF08713">
    <property type="entry name" value="DNA_alkylation"/>
    <property type="match status" value="1"/>
</dbReference>
<gene>
    <name evidence="1" type="ORF">A3G46_00370</name>
</gene>
<dbReference type="InterPro" id="IPR014825">
    <property type="entry name" value="DNA_alkylation"/>
</dbReference>
<dbReference type="InterPro" id="IPR016024">
    <property type="entry name" value="ARM-type_fold"/>
</dbReference>
<dbReference type="PANTHER" id="PTHR34070:SF1">
    <property type="entry name" value="DNA ALKYLATION REPAIR PROTEIN"/>
    <property type="match status" value="1"/>
</dbReference>
<evidence type="ECO:0000313" key="2">
    <source>
        <dbReference type="Proteomes" id="UP000177276"/>
    </source>
</evidence>
<proteinExistence type="predicted"/>
<sequence>MINKIKKELRKEADKNKAKILAGFFKTKKGEYGEGDKFLGVVMPKQHMIVKKYADKISVEDALNLLNSKIHEERMTALLILVSKYRKGELSEKKQIFSLYLKNTKLINNWDLVDVTCRDIVGAYLFEKDKNILYKLAKSKNLWEKRIAIVSTFYFISKGDVFETFKIAKMLLHDRGDLIHKAVGWALREAGKKDKVQLVKFLEENGSKIPRTMLRYAIEKFSLTERKRYLARF</sequence>
<reference evidence="1 2" key="1">
    <citation type="journal article" date="2016" name="Nat. Commun.">
        <title>Thousands of microbial genomes shed light on interconnected biogeochemical processes in an aquifer system.</title>
        <authorList>
            <person name="Anantharaman K."/>
            <person name="Brown C.T."/>
            <person name="Hug L.A."/>
            <person name="Sharon I."/>
            <person name="Castelle C.J."/>
            <person name="Probst A.J."/>
            <person name="Thomas B.C."/>
            <person name="Singh A."/>
            <person name="Wilkins M.J."/>
            <person name="Karaoz U."/>
            <person name="Brodie E.L."/>
            <person name="Williams K.H."/>
            <person name="Hubbard S.S."/>
            <person name="Banfield J.F."/>
        </authorList>
    </citation>
    <scope>NUCLEOTIDE SEQUENCE [LARGE SCALE GENOMIC DNA]</scope>
</reference>
<dbReference type="EMBL" id="MHWS01000025">
    <property type="protein sequence ID" value="OHB11659.1"/>
    <property type="molecule type" value="Genomic_DNA"/>
</dbReference>
<dbReference type="AlphaFoldDB" id="A0A1G2UQJ0"/>
<dbReference type="PANTHER" id="PTHR34070">
    <property type="entry name" value="ARMADILLO-TYPE FOLD"/>
    <property type="match status" value="1"/>
</dbReference>
<dbReference type="Gene3D" id="1.25.10.90">
    <property type="match status" value="1"/>
</dbReference>
<evidence type="ECO:0000313" key="1">
    <source>
        <dbReference type="EMBL" id="OHB11659.1"/>
    </source>
</evidence>
<dbReference type="SUPFAM" id="SSF48371">
    <property type="entry name" value="ARM repeat"/>
    <property type="match status" value="1"/>
</dbReference>
<accession>A0A1G2UQJ0</accession>
<comment type="caution">
    <text evidence="1">The sequence shown here is derived from an EMBL/GenBank/DDBJ whole genome shotgun (WGS) entry which is preliminary data.</text>
</comment>